<organism evidence="1 2">
    <name type="scientific">Gloeothece verrucosa (strain PCC 7822)</name>
    <name type="common">Cyanothece sp. (strain PCC 7822)</name>
    <dbReference type="NCBI Taxonomy" id="497965"/>
    <lineage>
        <taxon>Bacteria</taxon>
        <taxon>Bacillati</taxon>
        <taxon>Cyanobacteriota</taxon>
        <taxon>Cyanophyceae</taxon>
        <taxon>Oscillatoriophycideae</taxon>
        <taxon>Chroococcales</taxon>
        <taxon>Aphanothecaceae</taxon>
        <taxon>Gloeothece</taxon>
        <taxon>Gloeothece verrucosa</taxon>
    </lineage>
</organism>
<name>E0UMQ2_GLOV7</name>
<dbReference type="AlphaFoldDB" id="E0UMQ2"/>
<dbReference type="EMBL" id="CP002200">
    <property type="protein sequence ID" value="ADN18232.1"/>
    <property type="molecule type" value="Genomic_DNA"/>
</dbReference>
<sequence length="70" mass="8436">MILAQTTLCESVQERNYLISLETEPDPVWHSIKQRSVSVSCDEGVEIEWDNWLEWYNHHECEEFKIIEIR</sequence>
<dbReference type="Proteomes" id="UP000008206">
    <property type="component" value="Plasmid Cy782202"/>
</dbReference>
<dbReference type="KEGG" id="cyj:Cyan7822_6449"/>
<keyword evidence="2" id="KW-1185">Reference proteome</keyword>
<dbReference type="HOGENOM" id="CLU_2751035_0_0_3"/>
<dbReference type="RefSeq" id="WP_013334978.1">
    <property type="nucleotide sequence ID" value="NC_014534.1"/>
</dbReference>
<protein>
    <submittedName>
        <fullName evidence="1">Uncharacterized protein</fullName>
    </submittedName>
</protein>
<accession>E0UMQ2</accession>
<reference evidence="2" key="1">
    <citation type="journal article" date="2011" name="MBio">
        <title>Novel metabolic attributes of the genus Cyanothece, comprising a group of unicellular nitrogen-fixing Cyanobacteria.</title>
        <authorList>
            <person name="Bandyopadhyay A."/>
            <person name="Elvitigala T."/>
            <person name="Welsh E."/>
            <person name="Stockel J."/>
            <person name="Liberton M."/>
            <person name="Min H."/>
            <person name="Sherman L.A."/>
            <person name="Pakrasi H.B."/>
        </authorList>
    </citation>
    <scope>NUCLEOTIDE SEQUENCE [LARGE SCALE GENOMIC DNA]</scope>
    <source>
        <strain evidence="2">PCC 7822</strain>
        <plasmid evidence="2">Cy782202</plasmid>
    </source>
</reference>
<evidence type="ECO:0000313" key="1">
    <source>
        <dbReference type="EMBL" id="ADN18232.1"/>
    </source>
</evidence>
<proteinExistence type="predicted"/>
<gene>
    <name evidence="1" type="ordered locus">Cyan7822_6449</name>
</gene>
<evidence type="ECO:0000313" key="2">
    <source>
        <dbReference type="Proteomes" id="UP000008206"/>
    </source>
</evidence>
<keyword evidence="1" id="KW-0614">Plasmid</keyword>
<geneLocation type="plasmid" evidence="1 2">
    <name>Cy782202</name>
</geneLocation>